<reference evidence="8 9" key="1">
    <citation type="submission" date="2018-08" db="EMBL/GenBank/DDBJ databases">
        <title>Henriciella mobilis sp. nov., isolated from seawater.</title>
        <authorList>
            <person name="Cheng H."/>
            <person name="Wu Y.-H."/>
            <person name="Xu X.-W."/>
            <person name="Guo L.-L."/>
        </authorList>
    </citation>
    <scope>NUCLEOTIDE SEQUENCE [LARGE SCALE GENOMIC DNA]</scope>
    <source>
        <strain evidence="8 9">CCUG67844</strain>
    </source>
</reference>
<sequence length="92" mass="9457">MMKRLTTIGLFAVAAGILSGCGVRGDLDRPPPIFSSPPDEEARQPVASAVEVAAAPARSEDQAYYNGLGGEIPKADPEADIGETGMGEVSPD</sequence>
<evidence type="ECO:0000313" key="9">
    <source>
        <dbReference type="Proteomes" id="UP000265845"/>
    </source>
</evidence>
<accession>A0A399RPS1</accession>
<dbReference type="AlphaFoldDB" id="A0A399RPS1"/>
<evidence type="ECO:0000256" key="5">
    <source>
        <dbReference type="ARBA" id="ARBA00023237"/>
    </source>
</evidence>
<feature type="region of interest" description="Disordered" evidence="7">
    <location>
        <begin position="64"/>
        <end position="92"/>
    </location>
</feature>
<dbReference type="PROSITE" id="PS51257">
    <property type="entry name" value="PROKAR_LIPOPROTEIN"/>
    <property type="match status" value="1"/>
</dbReference>
<keyword evidence="6" id="KW-0449">Lipoprotein</keyword>
<dbReference type="Proteomes" id="UP000265845">
    <property type="component" value="Unassembled WGS sequence"/>
</dbReference>
<comment type="subcellular location">
    <subcellularLocation>
        <location evidence="1">Cell outer membrane</location>
        <topology evidence="1">Lipid-anchor</topology>
    </subcellularLocation>
</comment>
<gene>
    <name evidence="8" type="ORF">D1222_06325</name>
</gene>
<feature type="region of interest" description="Disordered" evidence="7">
    <location>
        <begin position="26"/>
        <end position="47"/>
    </location>
</feature>
<evidence type="ECO:0000256" key="3">
    <source>
        <dbReference type="ARBA" id="ARBA00023136"/>
    </source>
</evidence>
<dbReference type="EMBL" id="QWGA01000003">
    <property type="protein sequence ID" value="RIJ31852.1"/>
    <property type="molecule type" value="Genomic_DNA"/>
</dbReference>
<evidence type="ECO:0000256" key="6">
    <source>
        <dbReference type="ARBA" id="ARBA00023288"/>
    </source>
</evidence>
<comment type="caution">
    <text evidence="8">The sequence shown here is derived from an EMBL/GenBank/DDBJ whole genome shotgun (WGS) entry which is preliminary data.</text>
</comment>
<name>A0A399RPS1_9PROT</name>
<dbReference type="InterPro" id="IPR032831">
    <property type="entry name" value="LptM_cons"/>
</dbReference>
<keyword evidence="4" id="KW-0564">Palmitate</keyword>
<evidence type="ECO:0000256" key="7">
    <source>
        <dbReference type="SAM" id="MobiDB-lite"/>
    </source>
</evidence>
<keyword evidence="3" id="KW-0472">Membrane</keyword>
<keyword evidence="9" id="KW-1185">Reference proteome</keyword>
<evidence type="ECO:0000313" key="8">
    <source>
        <dbReference type="EMBL" id="RIJ31852.1"/>
    </source>
</evidence>
<evidence type="ECO:0000256" key="4">
    <source>
        <dbReference type="ARBA" id="ARBA00023139"/>
    </source>
</evidence>
<dbReference type="NCBIfam" id="NF047847">
    <property type="entry name" value="SS_mature_LptM"/>
    <property type="match status" value="1"/>
</dbReference>
<keyword evidence="5" id="KW-0998">Cell outer membrane</keyword>
<keyword evidence="2" id="KW-0732">Signal</keyword>
<proteinExistence type="predicted"/>
<evidence type="ECO:0000256" key="1">
    <source>
        <dbReference type="ARBA" id="ARBA00004459"/>
    </source>
</evidence>
<dbReference type="OrthoDB" id="7632589at2"/>
<dbReference type="RefSeq" id="WP_119453342.1">
    <property type="nucleotide sequence ID" value="NZ_QWGA01000003.1"/>
</dbReference>
<organism evidence="8 9">
    <name type="scientific">Henriciella algicola</name>
    <dbReference type="NCBI Taxonomy" id="1608422"/>
    <lineage>
        <taxon>Bacteria</taxon>
        <taxon>Pseudomonadati</taxon>
        <taxon>Pseudomonadota</taxon>
        <taxon>Alphaproteobacteria</taxon>
        <taxon>Hyphomonadales</taxon>
        <taxon>Hyphomonadaceae</taxon>
        <taxon>Henriciella</taxon>
    </lineage>
</organism>
<evidence type="ECO:0000256" key="2">
    <source>
        <dbReference type="ARBA" id="ARBA00022729"/>
    </source>
</evidence>
<protein>
    <submittedName>
        <fullName evidence="8">Uncharacterized protein</fullName>
    </submittedName>
</protein>